<gene>
    <name evidence="2" type="ORF">POVCU2_0078970</name>
</gene>
<reference evidence="3" key="1">
    <citation type="submission" date="2016-05" db="EMBL/GenBank/DDBJ databases">
        <authorList>
            <person name="Naeem Raeece"/>
        </authorList>
    </citation>
    <scope>NUCLEOTIDE SEQUENCE [LARGE SCALE GENOMIC DNA]</scope>
</reference>
<protein>
    <submittedName>
        <fullName evidence="2">PIR Superfamily Protein</fullName>
    </submittedName>
</protein>
<evidence type="ECO:0000313" key="3">
    <source>
        <dbReference type="Proteomes" id="UP000078560"/>
    </source>
</evidence>
<keyword evidence="1" id="KW-1133">Transmembrane helix</keyword>
<organism evidence="2 3">
    <name type="scientific">Plasmodium ovale curtisi</name>
    <dbReference type="NCBI Taxonomy" id="864141"/>
    <lineage>
        <taxon>Eukaryota</taxon>
        <taxon>Sar</taxon>
        <taxon>Alveolata</taxon>
        <taxon>Apicomplexa</taxon>
        <taxon>Aconoidasida</taxon>
        <taxon>Haemosporida</taxon>
        <taxon>Plasmodiidae</taxon>
        <taxon>Plasmodium</taxon>
        <taxon>Plasmodium (Plasmodium)</taxon>
    </lineage>
</organism>
<dbReference type="EMBL" id="FLQU01001464">
    <property type="protein sequence ID" value="SBS93093.1"/>
    <property type="molecule type" value="Genomic_DNA"/>
</dbReference>
<sequence length="208" mass="24637">MNYINDFKIEEKSEKEKLFESWNDIKHMLDASSIYNEFLKGLRDENNELYKFACSLTEIYKNAHIQQEKCPNICEFLNEWLNNKKRIHTDNGNDAKNNHLWESYIEKLWIHLEGESERNYWCSRIIPSSHVAYAFGTSFTVFLFTLMVFFLIYNYSTIRSCLHAYTNNKIRLKQNLHEDVSNGLLRISSKCGDIHAGNKRITLSYHSS</sequence>
<accession>A0A1A8WJG1</accession>
<feature type="transmembrane region" description="Helical" evidence="1">
    <location>
        <begin position="131"/>
        <end position="153"/>
    </location>
</feature>
<proteinExistence type="predicted"/>
<evidence type="ECO:0000313" key="2">
    <source>
        <dbReference type="EMBL" id="SBS93093.1"/>
    </source>
</evidence>
<keyword evidence="1" id="KW-0472">Membrane</keyword>
<dbReference type="AlphaFoldDB" id="A0A1A8WJG1"/>
<dbReference type="Proteomes" id="UP000078560">
    <property type="component" value="Unassembled WGS sequence"/>
</dbReference>
<name>A0A1A8WJG1_PLAOA</name>
<keyword evidence="1" id="KW-0812">Transmembrane</keyword>
<evidence type="ECO:0000256" key="1">
    <source>
        <dbReference type="SAM" id="Phobius"/>
    </source>
</evidence>